<evidence type="ECO:0000313" key="11">
    <source>
        <dbReference type="EMBL" id="AFH94192.1"/>
    </source>
</evidence>
<reference evidence="11 12" key="1">
    <citation type="journal article" date="2012" name="J. Bacteriol.">
        <title>Complete Genome Sequence of Providencia stuartii Clinical Isolate MRSN 2154.</title>
        <authorList>
            <person name="Clifford R.J."/>
            <person name="Hang J."/>
            <person name="Riley M.C."/>
            <person name="Onmus-Leone F."/>
            <person name="Kuschner R.A."/>
            <person name="Lesho E.P."/>
            <person name="Waterman P.E."/>
        </authorList>
    </citation>
    <scope>NUCLEOTIDE SEQUENCE [LARGE SCALE GENOMIC DNA]</scope>
    <source>
        <strain evidence="11 12">MRSN 2154</strain>
    </source>
</reference>
<evidence type="ECO:0000256" key="2">
    <source>
        <dbReference type="ARBA" id="ARBA00008133"/>
    </source>
</evidence>
<dbReference type="GO" id="GO:0004852">
    <property type="term" value="F:uroporphyrinogen-III synthase activity"/>
    <property type="evidence" value="ECO:0007669"/>
    <property type="project" value="UniProtKB-UniRule"/>
</dbReference>
<dbReference type="InterPro" id="IPR036108">
    <property type="entry name" value="4pyrrol_syn_uPrphyn_synt_sf"/>
</dbReference>
<name>A0A140NQG6_PROSM</name>
<comment type="catalytic activity">
    <reaction evidence="8 9">
        <text>hydroxymethylbilane = uroporphyrinogen III + H2O</text>
        <dbReference type="Rhea" id="RHEA:18965"/>
        <dbReference type="ChEBI" id="CHEBI:15377"/>
        <dbReference type="ChEBI" id="CHEBI:57308"/>
        <dbReference type="ChEBI" id="CHEBI:57845"/>
        <dbReference type="EC" id="4.2.1.75"/>
    </reaction>
</comment>
<feature type="domain" description="Tetrapyrrole biosynthesis uroporphyrinogen III synthase" evidence="10">
    <location>
        <begin position="13"/>
        <end position="242"/>
    </location>
</feature>
<comment type="pathway">
    <text evidence="1 9">Porphyrin-containing compound metabolism; protoporphyrin-IX biosynthesis; coproporphyrinogen-III from 5-aminolevulinate: step 3/4.</text>
</comment>
<evidence type="ECO:0000259" key="10">
    <source>
        <dbReference type="Pfam" id="PF02602"/>
    </source>
</evidence>
<dbReference type="GO" id="GO:0006780">
    <property type="term" value="P:uroporphyrinogen III biosynthetic process"/>
    <property type="evidence" value="ECO:0007669"/>
    <property type="project" value="UniProtKB-UniRule"/>
</dbReference>
<dbReference type="PATRIC" id="fig|1157951.4.peg.2356"/>
<dbReference type="EMBL" id="CP003488">
    <property type="protein sequence ID" value="AFH94192.1"/>
    <property type="molecule type" value="Genomic_DNA"/>
</dbReference>
<proteinExistence type="inferred from homology"/>
<dbReference type="EC" id="4.2.1.75" evidence="3 9"/>
<dbReference type="UniPathway" id="UPA00251">
    <property type="reaction ID" value="UER00320"/>
</dbReference>
<evidence type="ECO:0000256" key="3">
    <source>
        <dbReference type="ARBA" id="ARBA00013109"/>
    </source>
</evidence>
<dbReference type="GO" id="GO:0006782">
    <property type="term" value="P:protoporphyrinogen IX biosynthetic process"/>
    <property type="evidence" value="ECO:0007669"/>
    <property type="project" value="UniProtKB-UniRule"/>
</dbReference>
<dbReference type="OrthoDB" id="9787650at2"/>
<dbReference type="AlphaFoldDB" id="A0A140NQG6"/>
<dbReference type="SUPFAM" id="SSF69618">
    <property type="entry name" value="HemD-like"/>
    <property type="match status" value="1"/>
</dbReference>
<dbReference type="Pfam" id="PF02602">
    <property type="entry name" value="HEM4"/>
    <property type="match status" value="1"/>
</dbReference>
<evidence type="ECO:0000256" key="4">
    <source>
        <dbReference type="ARBA" id="ARBA00023239"/>
    </source>
</evidence>
<dbReference type="PANTHER" id="PTHR38042:SF1">
    <property type="entry name" value="UROPORPHYRINOGEN-III SYNTHASE, CHLOROPLASTIC"/>
    <property type="match status" value="1"/>
</dbReference>
<evidence type="ECO:0000256" key="1">
    <source>
        <dbReference type="ARBA" id="ARBA00004772"/>
    </source>
</evidence>
<dbReference type="Proteomes" id="UP000005012">
    <property type="component" value="Chromosome"/>
</dbReference>
<dbReference type="RefSeq" id="WP_014657283.1">
    <property type="nucleotide sequence ID" value="NC_017731.1"/>
</dbReference>
<evidence type="ECO:0000256" key="6">
    <source>
        <dbReference type="ARBA" id="ARBA00037589"/>
    </source>
</evidence>
<evidence type="ECO:0000256" key="9">
    <source>
        <dbReference type="RuleBase" id="RU366031"/>
    </source>
</evidence>
<protein>
    <recommendedName>
        <fullName evidence="7 9">Uroporphyrinogen-III synthase</fullName>
        <ecNumber evidence="3 9">4.2.1.75</ecNumber>
    </recommendedName>
</protein>
<dbReference type="InterPro" id="IPR003754">
    <property type="entry name" value="4pyrrol_synth_uPrphyn_synth"/>
</dbReference>
<evidence type="ECO:0000256" key="7">
    <source>
        <dbReference type="ARBA" id="ARBA00040167"/>
    </source>
</evidence>
<keyword evidence="5 9" id="KW-0627">Porphyrin biosynthesis</keyword>
<dbReference type="KEGG" id="psi:S70_11725"/>
<sequence length="251" mass="27940">MKILVTRPEPAGSELVAAIKAKGAEAFALPLIQVGPGAELDLLGSRLQQLTQNDLVFLLSKNAVWYADLTLKQAGRNWSDKLSYYGIGRSTGQYFEALTNKMIRWPEHGETSEALLSLPELQFLEGKRALLLRGNGGRELLASTLRSRGAQVEYCECYTRHPVLYDKAEFNQQWVNKGITDIVISSGQMLALLNELIAENTKAWWFNRRLLVVSERIADQARQIGWQQVCVANSADNNALLEALLSTDMGC</sequence>
<dbReference type="HOGENOM" id="CLU_011276_9_4_6"/>
<comment type="function">
    <text evidence="6 9">Catalyzes cyclization of the linear tetrapyrrole, hydroxymethylbilane, to the macrocyclic uroporphyrinogen III.</text>
</comment>
<dbReference type="CDD" id="cd06578">
    <property type="entry name" value="HemD"/>
    <property type="match status" value="1"/>
</dbReference>
<evidence type="ECO:0000256" key="5">
    <source>
        <dbReference type="ARBA" id="ARBA00023244"/>
    </source>
</evidence>
<organism evidence="11 12">
    <name type="scientific">Providencia stuartii (strain MRSN 2154)</name>
    <dbReference type="NCBI Taxonomy" id="1157951"/>
    <lineage>
        <taxon>Bacteria</taxon>
        <taxon>Pseudomonadati</taxon>
        <taxon>Pseudomonadota</taxon>
        <taxon>Gammaproteobacteria</taxon>
        <taxon>Enterobacterales</taxon>
        <taxon>Morganellaceae</taxon>
        <taxon>Providencia</taxon>
    </lineage>
</organism>
<evidence type="ECO:0000313" key="12">
    <source>
        <dbReference type="Proteomes" id="UP000005012"/>
    </source>
</evidence>
<evidence type="ECO:0000256" key="8">
    <source>
        <dbReference type="ARBA" id="ARBA00048617"/>
    </source>
</evidence>
<gene>
    <name evidence="11" type="ordered locus">S70_11725</name>
</gene>
<reference evidence="12" key="2">
    <citation type="submission" date="2012-04" db="EMBL/GenBank/DDBJ databases">
        <title>Complete genome sequence of Providencia stuartii clinical isolate MRSN 2154.</title>
        <authorList>
            <person name="Clifford R.J."/>
            <person name="Hang J."/>
            <person name="Riley M.C."/>
            <person name="Onmus-Leone F."/>
            <person name="Kuschner R.A."/>
            <person name="Lesho E.P."/>
            <person name="Waterman P.E."/>
        </authorList>
    </citation>
    <scope>NUCLEOTIDE SEQUENCE [LARGE SCALE GENOMIC DNA]</scope>
    <source>
        <strain evidence="12">MRSN 2154</strain>
    </source>
</reference>
<keyword evidence="4 9" id="KW-0456">Lyase</keyword>
<dbReference type="PANTHER" id="PTHR38042">
    <property type="entry name" value="UROPORPHYRINOGEN-III SYNTHASE, CHLOROPLASTIC"/>
    <property type="match status" value="1"/>
</dbReference>
<dbReference type="InterPro" id="IPR039793">
    <property type="entry name" value="UROS/Hem4"/>
</dbReference>
<accession>A0A140NQG6</accession>
<dbReference type="GeneID" id="93521059"/>
<comment type="similarity">
    <text evidence="2 9">Belongs to the uroporphyrinogen-III synthase family.</text>
</comment>
<dbReference type="Gene3D" id="3.40.50.10090">
    <property type="match status" value="2"/>
</dbReference>